<dbReference type="Gene3D" id="2.60.40.10">
    <property type="entry name" value="Immunoglobulins"/>
    <property type="match status" value="1"/>
</dbReference>
<evidence type="ECO:0000313" key="1">
    <source>
        <dbReference type="EMBL" id="CAG2054553.1"/>
    </source>
</evidence>
<protein>
    <submittedName>
        <fullName evidence="1">Uncharacterized protein</fullName>
    </submittedName>
</protein>
<keyword evidence="2" id="KW-1185">Reference proteome</keyword>
<evidence type="ECO:0000313" key="2">
    <source>
        <dbReference type="Proteomes" id="UP001153148"/>
    </source>
</evidence>
<accession>A0ABN7NIE2</accession>
<name>A0ABN7NIE2_TIMPD</name>
<dbReference type="EMBL" id="CAJPIN010001445">
    <property type="protein sequence ID" value="CAG2054553.1"/>
    <property type="molecule type" value="Genomic_DNA"/>
</dbReference>
<dbReference type="InterPro" id="IPR013783">
    <property type="entry name" value="Ig-like_fold"/>
</dbReference>
<organism evidence="1 2">
    <name type="scientific">Timema podura</name>
    <name type="common">Walking stick</name>
    <dbReference type="NCBI Taxonomy" id="61482"/>
    <lineage>
        <taxon>Eukaryota</taxon>
        <taxon>Metazoa</taxon>
        <taxon>Ecdysozoa</taxon>
        <taxon>Arthropoda</taxon>
        <taxon>Hexapoda</taxon>
        <taxon>Insecta</taxon>
        <taxon>Pterygota</taxon>
        <taxon>Neoptera</taxon>
        <taxon>Polyneoptera</taxon>
        <taxon>Phasmatodea</taxon>
        <taxon>Timematodea</taxon>
        <taxon>Timematoidea</taxon>
        <taxon>Timematidae</taxon>
        <taxon>Timema</taxon>
    </lineage>
</organism>
<sequence length="151" mass="16111">MEGKLTHIYQKPSSVHPARIRYNINILIDRNQTHFGGRVVKGEYTAESGPNSVGTGRNKVHMTLGRGDLGAKYECRAENAALSAPIVSNIRVEVNVSCGVRVWGGGGGDGERRVAPLQIIGTPTSLSSSPLYVKADKPVPPLFSSVTAAEE</sequence>
<gene>
    <name evidence="1" type="ORF">TPAB3V08_LOCUS1574</name>
</gene>
<comment type="caution">
    <text evidence="1">The sequence shown here is derived from an EMBL/GenBank/DDBJ whole genome shotgun (WGS) entry which is preliminary data.</text>
</comment>
<proteinExistence type="predicted"/>
<dbReference type="Proteomes" id="UP001153148">
    <property type="component" value="Unassembled WGS sequence"/>
</dbReference>
<reference evidence="1" key="1">
    <citation type="submission" date="2021-03" db="EMBL/GenBank/DDBJ databases">
        <authorList>
            <person name="Tran Van P."/>
        </authorList>
    </citation>
    <scope>NUCLEOTIDE SEQUENCE</scope>
</reference>